<gene>
    <name evidence="10" type="primary">LOC100538151</name>
</gene>
<dbReference type="Pfam" id="PF04548">
    <property type="entry name" value="AIG1"/>
    <property type="match status" value="1"/>
</dbReference>
<dbReference type="InterPro" id="IPR006703">
    <property type="entry name" value="G_AIG1"/>
</dbReference>
<reference evidence="8 9" key="1">
    <citation type="journal article" date="2013" name="Nature">
        <title>The zebrafish reference genome sequence and its relationship to the human genome.</title>
        <authorList>
            <consortium name="Genome Reference Consortium Zebrafish"/>
            <person name="Howe K."/>
            <person name="Clark M.D."/>
            <person name="Torroja C.F."/>
            <person name="Torrance J."/>
            <person name="Berthelot C."/>
            <person name="Muffato M."/>
            <person name="Collins J.E."/>
            <person name="Humphray S."/>
            <person name="McLaren K."/>
            <person name="Matthews L."/>
            <person name="McLaren S."/>
            <person name="Sealy I."/>
            <person name="Caccamo M."/>
            <person name="Churcher C."/>
            <person name="Scott C."/>
            <person name="Barrett J.C."/>
            <person name="Koch R."/>
            <person name="Rauch G.J."/>
            <person name="White S."/>
            <person name="Chow W."/>
            <person name="Kilian B."/>
            <person name="Quintais L.T."/>
            <person name="Guerra-Assuncao J.A."/>
            <person name="Zhou Y."/>
            <person name="Gu Y."/>
            <person name="Yen J."/>
            <person name="Vogel J.H."/>
            <person name="Eyre T."/>
            <person name="Redmond S."/>
            <person name="Banerjee R."/>
            <person name="Chi J."/>
            <person name="Fu B."/>
            <person name="Langley E."/>
            <person name="Maguire S.F."/>
            <person name="Laird G.K."/>
            <person name="Lloyd D."/>
            <person name="Kenyon E."/>
            <person name="Donaldson S."/>
            <person name="Sehra H."/>
            <person name="Almeida-King J."/>
            <person name="Loveland J."/>
            <person name="Trevanion S."/>
            <person name="Jones M."/>
            <person name="Quail M."/>
            <person name="Willey D."/>
            <person name="Hunt A."/>
            <person name="Burton J."/>
            <person name="Sims S."/>
            <person name="McLay K."/>
            <person name="Plumb B."/>
            <person name="Davis J."/>
            <person name="Clee C."/>
            <person name="Oliver K."/>
            <person name="Clark R."/>
            <person name="Riddle C."/>
            <person name="Elliot D."/>
            <person name="Eliott D."/>
            <person name="Threadgold G."/>
            <person name="Harden G."/>
            <person name="Ware D."/>
            <person name="Begum S."/>
            <person name="Mortimore B."/>
            <person name="Mortimer B."/>
            <person name="Kerry G."/>
            <person name="Heath P."/>
            <person name="Phillimore B."/>
            <person name="Tracey A."/>
            <person name="Corby N."/>
            <person name="Dunn M."/>
            <person name="Johnson C."/>
            <person name="Wood J."/>
            <person name="Clark S."/>
            <person name="Pelan S."/>
            <person name="Griffiths G."/>
            <person name="Smith M."/>
            <person name="Glithero R."/>
            <person name="Howden P."/>
            <person name="Barker N."/>
            <person name="Lloyd C."/>
            <person name="Stevens C."/>
            <person name="Harley J."/>
            <person name="Holt K."/>
            <person name="Panagiotidis G."/>
            <person name="Lovell J."/>
            <person name="Beasley H."/>
            <person name="Henderson C."/>
            <person name="Gordon D."/>
            <person name="Auger K."/>
            <person name="Wright D."/>
            <person name="Collins J."/>
            <person name="Raisen C."/>
            <person name="Dyer L."/>
            <person name="Leung K."/>
            <person name="Robertson L."/>
            <person name="Ambridge K."/>
            <person name="Leongamornlert D."/>
            <person name="McGuire S."/>
            <person name="Gilderthorp R."/>
            <person name="Griffiths C."/>
            <person name="Manthravadi D."/>
            <person name="Nichol S."/>
            <person name="Barker G."/>
            <person name="Whitehead S."/>
            <person name="Kay M."/>
            <person name="Brown J."/>
            <person name="Murnane C."/>
            <person name="Gray E."/>
            <person name="Humphries M."/>
            <person name="Sycamore N."/>
            <person name="Barker D."/>
            <person name="Saunders D."/>
            <person name="Wallis J."/>
            <person name="Babbage A."/>
            <person name="Hammond S."/>
            <person name="Mashreghi-Mohammadi M."/>
            <person name="Barr L."/>
            <person name="Martin S."/>
            <person name="Wray P."/>
            <person name="Ellington A."/>
            <person name="Matthews N."/>
            <person name="Ellwood M."/>
            <person name="Woodmansey R."/>
            <person name="Clark G."/>
            <person name="Cooper J."/>
            <person name="Cooper J."/>
            <person name="Tromans A."/>
            <person name="Grafham D."/>
            <person name="Skuce C."/>
            <person name="Pandian R."/>
            <person name="Andrews R."/>
            <person name="Harrison E."/>
            <person name="Kimberley A."/>
            <person name="Garnett J."/>
            <person name="Fosker N."/>
            <person name="Hall R."/>
            <person name="Garner P."/>
            <person name="Kelly D."/>
            <person name="Bird C."/>
            <person name="Palmer S."/>
            <person name="Gehring I."/>
            <person name="Berger A."/>
            <person name="Dooley C.M."/>
            <person name="Ersan-Urun Z."/>
            <person name="Eser C."/>
            <person name="Geiger H."/>
            <person name="Geisler M."/>
            <person name="Karotki L."/>
            <person name="Kirn A."/>
            <person name="Konantz J."/>
            <person name="Konantz M."/>
            <person name="Oberlander M."/>
            <person name="Rudolph-Geiger S."/>
            <person name="Teucke M."/>
            <person name="Lanz C."/>
            <person name="Raddatz G."/>
            <person name="Osoegawa K."/>
            <person name="Zhu B."/>
            <person name="Rapp A."/>
            <person name="Widaa S."/>
            <person name="Langford C."/>
            <person name="Yang F."/>
            <person name="Schuster S.C."/>
            <person name="Carter N.P."/>
            <person name="Harrow J."/>
            <person name="Ning Z."/>
            <person name="Herrero J."/>
            <person name="Searle S.M."/>
            <person name="Enright A."/>
            <person name="Geisler R."/>
            <person name="Plasterk R.H."/>
            <person name="Lee C."/>
            <person name="Westerfield M."/>
            <person name="de Jong P.J."/>
            <person name="Zon L.I."/>
            <person name="Postlethwait J.H."/>
            <person name="Nusslein-Volhard C."/>
            <person name="Hubbard T.J."/>
            <person name="Roest Crollius H."/>
            <person name="Rogers J."/>
            <person name="Stemple D.L."/>
        </authorList>
    </citation>
    <scope>NUCLEOTIDE SEQUENCE [LARGE SCALE GENOMIC DNA]</scope>
    <source>
        <strain evidence="8">Tuebingen</strain>
    </source>
</reference>
<dbReference type="InterPro" id="IPR027417">
    <property type="entry name" value="P-loop_NTPase"/>
</dbReference>
<feature type="domain" description="AIG1-type G" evidence="7">
    <location>
        <begin position="32"/>
        <end position="228"/>
    </location>
</feature>
<dbReference type="PaxDb" id="7955-ENSDARP00000106077"/>
<dbReference type="EMBL" id="CABZ01052489">
    <property type="status" value="NOT_ANNOTATED_CDS"/>
    <property type="molecule type" value="Genomic_DNA"/>
</dbReference>
<keyword evidence="6" id="KW-0812">Transmembrane</keyword>
<dbReference type="Gene3D" id="3.40.50.300">
    <property type="entry name" value="P-loop containing nucleotide triphosphate hydrolases"/>
    <property type="match status" value="1"/>
</dbReference>
<dbReference type="Ensembl" id="ENSDART00000186262.1">
    <property type="protein sequence ID" value="ENSDARP00000150717.1"/>
    <property type="gene ID" value="ENSDARG00000100199.2"/>
</dbReference>
<dbReference type="GO" id="GO:0005525">
    <property type="term" value="F:GTP binding"/>
    <property type="evidence" value="ECO:0007669"/>
    <property type="project" value="UniProtKB-KW"/>
</dbReference>
<feature type="region of interest" description="Disordered" evidence="5">
    <location>
        <begin position="1"/>
        <end position="29"/>
    </location>
</feature>
<organism evidence="8">
    <name type="scientific">Danio rerio</name>
    <name type="common">Zebrafish</name>
    <name type="synonym">Brachydanio rerio</name>
    <dbReference type="NCBI Taxonomy" id="7955"/>
    <lineage>
        <taxon>Eukaryota</taxon>
        <taxon>Metazoa</taxon>
        <taxon>Chordata</taxon>
        <taxon>Craniata</taxon>
        <taxon>Vertebrata</taxon>
        <taxon>Euteleostomi</taxon>
        <taxon>Actinopterygii</taxon>
        <taxon>Neopterygii</taxon>
        <taxon>Teleostei</taxon>
        <taxon>Ostariophysi</taxon>
        <taxon>Cypriniformes</taxon>
        <taxon>Danionidae</taxon>
        <taxon>Danioninae</taxon>
        <taxon>Danio</taxon>
    </lineage>
</organism>
<dbReference type="Proteomes" id="UP000000437">
    <property type="component" value="Chromosome 2"/>
</dbReference>
<evidence type="ECO:0000256" key="3">
    <source>
        <dbReference type="ARBA" id="ARBA00023134"/>
    </source>
</evidence>
<evidence type="ECO:0000313" key="9">
    <source>
        <dbReference type="Proteomes" id="UP000000437"/>
    </source>
</evidence>
<feature type="coiled-coil region" evidence="4">
    <location>
        <begin position="307"/>
        <end position="342"/>
    </location>
</feature>
<dbReference type="KEGG" id="dre:100538151"/>
<dbReference type="FunFam" id="3.40.50.300:FF:002274">
    <property type="entry name" value="Si:dkeyp-69e1.8"/>
    <property type="match status" value="1"/>
</dbReference>
<dbReference type="PANTHER" id="PTHR10903">
    <property type="entry name" value="GTPASE, IMAP FAMILY MEMBER-RELATED"/>
    <property type="match status" value="1"/>
</dbReference>
<accession>A0A2R8QCG5</accession>
<keyword evidence="6" id="KW-1133">Transmembrane helix</keyword>
<evidence type="ECO:0000313" key="10">
    <source>
        <dbReference type="RefSeq" id="XP_003198025.1"/>
    </source>
</evidence>
<keyword evidence="9" id="KW-1185">Reference proteome</keyword>
<dbReference type="SUPFAM" id="SSF52540">
    <property type="entry name" value="P-loop containing nucleoside triphosphate hydrolases"/>
    <property type="match status" value="1"/>
</dbReference>
<evidence type="ECO:0000259" key="7">
    <source>
        <dbReference type="PROSITE" id="PS51720"/>
    </source>
</evidence>
<reference evidence="8" key="2">
    <citation type="submission" date="2018-04" db="UniProtKB">
        <authorList>
            <consortium name="Ensembl"/>
        </authorList>
    </citation>
    <scope>IDENTIFICATION</scope>
    <source>
        <strain evidence="8">Tuebingen</strain>
    </source>
</reference>
<evidence type="ECO:0000256" key="6">
    <source>
        <dbReference type="SAM" id="Phobius"/>
    </source>
</evidence>
<feature type="compositionally biased region" description="Basic residues" evidence="5">
    <location>
        <begin position="8"/>
        <end position="17"/>
    </location>
</feature>
<keyword evidence="4" id="KW-0175">Coiled coil</keyword>
<evidence type="ECO:0000256" key="5">
    <source>
        <dbReference type="SAM" id="MobiDB-lite"/>
    </source>
</evidence>
<keyword evidence="3" id="KW-0342">GTP-binding</keyword>
<reference evidence="10" key="3">
    <citation type="submission" date="2025-04" db="UniProtKB">
        <authorList>
            <consortium name="RefSeq"/>
        </authorList>
    </citation>
    <scope>IDENTIFICATION</scope>
    <source>
        <strain evidence="10">Tuebingen</strain>
    </source>
</reference>
<feature type="transmembrane region" description="Helical" evidence="6">
    <location>
        <begin position="375"/>
        <end position="396"/>
    </location>
</feature>
<evidence type="ECO:0000256" key="2">
    <source>
        <dbReference type="ARBA" id="ARBA00022741"/>
    </source>
</evidence>
<keyword evidence="6" id="KW-0472">Membrane</keyword>
<evidence type="ECO:0000256" key="4">
    <source>
        <dbReference type="SAM" id="Coils"/>
    </source>
</evidence>
<comment type="similarity">
    <text evidence="1">Belongs to the TRAFAC class TrmE-Era-EngA-EngB-Septin-like GTPase superfamily. AIG1/Toc34/Toc159-like paraseptin GTPase family. IAN subfamily.</text>
</comment>
<dbReference type="GeneTree" id="ENSGT01140000282522"/>
<dbReference type="AlphaFoldDB" id="A0A2R8QCG5"/>
<dbReference type="PROSITE" id="PS51720">
    <property type="entry name" value="G_AIG1"/>
    <property type="match status" value="1"/>
</dbReference>
<name>A0A2R8QCG5_DANRE</name>
<dbReference type="PANTHER" id="PTHR10903:SF182">
    <property type="entry name" value="GTPASE IMAP FAMILY MEMBER 4"/>
    <property type="match status" value="1"/>
</dbReference>
<dbReference type="OrthoDB" id="8954335at2759"/>
<dbReference type="RefSeq" id="XP_003198025.1">
    <property type="nucleotide sequence ID" value="XM_003197977.6"/>
</dbReference>
<dbReference type="CDD" id="cd01852">
    <property type="entry name" value="AIG1"/>
    <property type="match status" value="1"/>
</dbReference>
<dbReference type="EMBL" id="CU856374">
    <property type="status" value="NOT_ANNOTATED_CDS"/>
    <property type="molecule type" value="Genomic_DNA"/>
</dbReference>
<evidence type="ECO:0000256" key="1">
    <source>
        <dbReference type="ARBA" id="ARBA00008535"/>
    </source>
</evidence>
<dbReference type="SMR" id="A0A2R8QCG5"/>
<accession>A0A8M1RLR1</accession>
<dbReference type="Bgee" id="ENSDARG00000100199">
    <property type="expression patterns" value="Expressed in intestine and 17 other cell types or tissues"/>
</dbReference>
<sequence length="412" mass="48043">MSNEGGNSRRRSNRISAKRTDNNEGNEGACSQNDLRLVLLGKTGAGKSATGNTILGEKRFNDDLSMSSVTKECQRENTSTEGRNLLLVDTPDFTETDKTIEKIQQCLSLSSPGPHAFLLVIPIERYTDEQERIAEMILEMFHEDISRYTILIFTHADRLNGGSIQKFIMNQEQKIQELVEKFGSRFVAFNNKNTENREQVTRLLQKVDELMIQNENRHFSSSISDVVQETKRIMKEKREADVAERKKKVKKEVRKMAEARWSAFTTSLKEEKQEIEKKRTIINGRFAEIEMDIKKEERNAKPIPARLKRFRSSLKAELENIRKLNDRDRKEEEERLERYEKEKKNKAIWINEEEQRRLGKAGQDKQLHSEHYNTILWILVGFFVGLAVGFASSALFSQQYRLDSQESSWQWW</sequence>
<dbReference type="GeneID" id="100538151"/>
<dbReference type="ZFIN" id="ZDB-GENE-110411-196">
    <property type="gene designation" value="si:ch1073-185p12.2"/>
</dbReference>
<dbReference type="InterPro" id="IPR045058">
    <property type="entry name" value="GIMA/IAN/Toc"/>
</dbReference>
<protein>
    <submittedName>
        <fullName evidence="10">GTPase IMAP family member 9</fullName>
    </submittedName>
    <submittedName>
        <fullName evidence="8">Si:ch1073-185p12.2</fullName>
    </submittedName>
</protein>
<keyword evidence="2" id="KW-0547">Nucleotide-binding</keyword>
<evidence type="ECO:0000313" key="8">
    <source>
        <dbReference type="Ensembl" id="ENSDARP00000150717"/>
    </source>
</evidence>
<proteinExistence type="inferred from homology"/>